<dbReference type="OrthoDB" id="441412at2759"/>
<sequence length="97" mass="11075">MLEKGRINSTSANIMMQSADEAMDLVSREALCGWNDLKALVHFPSYYRFPQMKLCPELVTFFAVERLELGCYICSAFLCAHRIGNCKISLTRMKSCR</sequence>
<dbReference type="EMBL" id="KZ305053">
    <property type="protein sequence ID" value="PIA35135.1"/>
    <property type="molecule type" value="Genomic_DNA"/>
</dbReference>
<accession>A0A2G5CV46</accession>
<evidence type="ECO:0000313" key="1">
    <source>
        <dbReference type="EMBL" id="PIA35135.1"/>
    </source>
</evidence>
<dbReference type="Proteomes" id="UP000230069">
    <property type="component" value="Unassembled WGS sequence"/>
</dbReference>
<name>A0A2G5CV46_AQUCA</name>
<gene>
    <name evidence="1" type="ORF">AQUCO_03600061v1</name>
</gene>
<organism evidence="1 2">
    <name type="scientific">Aquilegia coerulea</name>
    <name type="common">Rocky mountain columbine</name>
    <dbReference type="NCBI Taxonomy" id="218851"/>
    <lineage>
        <taxon>Eukaryota</taxon>
        <taxon>Viridiplantae</taxon>
        <taxon>Streptophyta</taxon>
        <taxon>Embryophyta</taxon>
        <taxon>Tracheophyta</taxon>
        <taxon>Spermatophyta</taxon>
        <taxon>Magnoliopsida</taxon>
        <taxon>Ranunculales</taxon>
        <taxon>Ranunculaceae</taxon>
        <taxon>Thalictroideae</taxon>
        <taxon>Aquilegia</taxon>
    </lineage>
</organism>
<dbReference type="InParanoid" id="A0A2G5CV46"/>
<proteinExistence type="predicted"/>
<reference evidence="1 2" key="1">
    <citation type="submission" date="2017-09" db="EMBL/GenBank/DDBJ databases">
        <title>WGS assembly of Aquilegia coerulea Goldsmith.</title>
        <authorList>
            <person name="Hodges S."/>
            <person name="Kramer E."/>
            <person name="Nordborg M."/>
            <person name="Tomkins J."/>
            <person name="Borevitz J."/>
            <person name="Derieg N."/>
            <person name="Yan J."/>
            <person name="Mihaltcheva S."/>
            <person name="Hayes R.D."/>
            <person name="Rokhsar D."/>
        </authorList>
    </citation>
    <scope>NUCLEOTIDE SEQUENCE [LARGE SCALE GENOMIC DNA]</scope>
    <source>
        <strain evidence="2">cv. Goldsmith</strain>
    </source>
</reference>
<dbReference type="AlphaFoldDB" id="A0A2G5CV46"/>
<evidence type="ECO:0000313" key="2">
    <source>
        <dbReference type="Proteomes" id="UP000230069"/>
    </source>
</evidence>
<dbReference type="STRING" id="218851.A0A2G5CV46"/>
<protein>
    <submittedName>
        <fullName evidence="1">Uncharacterized protein</fullName>
    </submittedName>
</protein>
<keyword evidence="2" id="KW-1185">Reference proteome</keyword>